<proteinExistence type="inferred from homology"/>
<feature type="transmembrane region" description="Helical" evidence="8">
    <location>
        <begin position="45"/>
        <end position="64"/>
    </location>
</feature>
<comment type="subcellular location">
    <subcellularLocation>
        <location evidence="1">Cell membrane</location>
        <topology evidence="1">Multi-pass membrane protein</topology>
    </subcellularLocation>
</comment>
<evidence type="ECO:0000256" key="3">
    <source>
        <dbReference type="ARBA" id="ARBA00022448"/>
    </source>
</evidence>
<accession>A0A223HX24</accession>
<keyword evidence="3" id="KW-0813">Transport</keyword>
<feature type="transmembrane region" description="Helical" evidence="8">
    <location>
        <begin position="160"/>
        <end position="180"/>
    </location>
</feature>
<evidence type="ECO:0000256" key="8">
    <source>
        <dbReference type="SAM" id="Phobius"/>
    </source>
</evidence>
<dbReference type="AlphaFoldDB" id="A0A223HX24"/>
<dbReference type="Pfam" id="PF03591">
    <property type="entry name" value="AzlC"/>
    <property type="match status" value="1"/>
</dbReference>
<reference evidence="9 10" key="1">
    <citation type="submission" date="2016-08" db="EMBL/GenBank/DDBJ databases">
        <title>A novel genetic cassette of butanologenic Thermoanaerobacterium thermosaccharolyticum that directly convert cellulose to butanol.</title>
        <authorList>
            <person name="Li T."/>
            <person name="He J."/>
        </authorList>
    </citation>
    <scope>NUCLEOTIDE SEQUENCE [LARGE SCALE GENOMIC DNA]</scope>
    <source>
        <strain evidence="9 10">TG57</strain>
    </source>
</reference>
<evidence type="ECO:0000256" key="5">
    <source>
        <dbReference type="ARBA" id="ARBA00022692"/>
    </source>
</evidence>
<evidence type="ECO:0000313" key="9">
    <source>
        <dbReference type="EMBL" id="AST57021.1"/>
    </source>
</evidence>
<evidence type="ECO:0000256" key="4">
    <source>
        <dbReference type="ARBA" id="ARBA00022475"/>
    </source>
</evidence>
<dbReference type="GO" id="GO:1903785">
    <property type="term" value="P:L-valine transmembrane transport"/>
    <property type="evidence" value="ECO:0007669"/>
    <property type="project" value="TreeGrafter"/>
</dbReference>
<evidence type="ECO:0000256" key="1">
    <source>
        <dbReference type="ARBA" id="ARBA00004651"/>
    </source>
</evidence>
<feature type="transmembrane region" description="Helical" evidence="8">
    <location>
        <begin position="15"/>
        <end position="33"/>
    </location>
</feature>
<evidence type="ECO:0000256" key="7">
    <source>
        <dbReference type="ARBA" id="ARBA00023136"/>
    </source>
</evidence>
<evidence type="ECO:0000256" key="6">
    <source>
        <dbReference type="ARBA" id="ARBA00022989"/>
    </source>
</evidence>
<sequence>MVVEEAKNNINGIKSSFPIVLGYLPIGFAYGILGTKSGFSILQVVALSLFVYAGSAQFIAISLLSSGTDIITLIMTIFIVNLRHFLYSTSLSQYMKRINRKHIPILSFFITDETYAVSITDLKENNEYNEKYFYQLFFMSYTTWVISSFIGAMFGSFLNGSINIGLDFALPAMYIALLLMQISGYRKVFISIFSGLLSISLMYILPGNINVIVSAVIGAGIGGLIDIWTKNS</sequence>
<feature type="transmembrane region" description="Helical" evidence="8">
    <location>
        <begin position="70"/>
        <end position="87"/>
    </location>
</feature>
<evidence type="ECO:0000313" key="10">
    <source>
        <dbReference type="Proteomes" id="UP000214975"/>
    </source>
</evidence>
<keyword evidence="4" id="KW-1003">Cell membrane</keyword>
<keyword evidence="5 8" id="KW-0812">Transmembrane</keyword>
<name>A0A223HX24_THETR</name>
<organism evidence="9 10">
    <name type="scientific">Thermoanaerobacterium thermosaccharolyticum</name>
    <name type="common">Clostridium thermosaccharolyticum</name>
    <dbReference type="NCBI Taxonomy" id="1517"/>
    <lineage>
        <taxon>Bacteria</taxon>
        <taxon>Bacillati</taxon>
        <taxon>Bacillota</taxon>
        <taxon>Clostridia</taxon>
        <taxon>Thermoanaerobacterales</taxon>
        <taxon>Thermoanaerobacteraceae</taxon>
        <taxon>Thermoanaerobacterium</taxon>
    </lineage>
</organism>
<dbReference type="PANTHER" id="PTHR34979:SF1">
    <property type="entry name" value="INNER MEMBRANE PROTEIN YGAZ"/>
    <property type="match status" value="1"/>
</dbReference>
<evidence type="ECO:0000256" key="2">
    <source>
        <dbReference type="ARBA" id="ARBA00010735"/>
    </source>
</evidence>
<dbReference type="Proteomes" id="UP000214975">
    <property type="component" value="Chromosome"/>
</dbReference>
<feature type="transmembrane region" description="Helical" evidence="8">
    <location>
        <begin position="132"/>
        <end position="154"/>
    </location>
</feature>
<dbReference type="PANTHER" id="PTHR34979">
    <property type="entry name" value="INNER MEMBRANE PROTEIN YGAZ"/>
    <property type="match status" value="1"/>
</dbReference>
<feature type="transmembrane region" description="Helical" evidence="8">
    <location>
        <begin position="211"/>
        <end position="229"/>
    </location>
</feature>
<protein>
    <submittedName>
        <fullName evidence="9">Branched-chain amino acid permease</fullName>
    </submittedName>
</protein>
<comment type="similarity">
    <text evidence="2">Belongs to the AzlC family.</text>
</comment>
<dbReference type="InterPro" id="IPR011606">
    <property type="entry name" value="Brnchd-chn_aa_trnsp_permease"/>
</dbReference>
<gene>
    <name evidence="9" type="ORF">Thert_00888</name>
</gene>
<dbReference type="RefSeq" id="WP_094396990.1">
    <property type="nucleotide sequence ID" value="NZ_CP016893.1"/>
</dbReference>
<keyword evidence="7 8" id="KW-0472">Membrane</keyword>
<dbReference type="EMBL" id="CP016893">
    <property type="protein sequence ID" value="AST57021.1"/>
    <property type="molecule type" value="Genomic_DNA"/>
</dbReference>
<dbReference type="GO" id="GO:0005886">
    <property type="term" value="C:plasma membrane"/>
    <property type="evidence" value="ECO:0007669"/>
    <property type="project" value="UniProtKB-SubCell"/>
</dbReference>
<keyword evidence="6 8" id="KW-1133">Transmembrane helix</keyword>